<evidence type="ECO:0000313" key="2">
    <source>
        <dbReference type="EMBL" id="KAJ4968874.1"/>
    </source>
</evidence>
<name>A0A9Q0KEH7_9MAGN</name>
<comment type="caution">
    <text evidence="2">The sequence shown here is derived from an EMBL/GenBank/DDBJ whole genome shotgun (WGS) entry which is preliminary data.</text>
</comment>
<protein>
    <submittedName>
        <fullName evidence="2">Uncharacterized protein</fullName>
    </submittedName>
</protein>
<feature type="coiled-coil region" evidence="1">
    <location>
        <begin position="38"/>
        <end position="65"/>
    </location>
</feature>
<gene>
    <name evidence="2" type="ORF">NE237_015575</name>
</gene>
<sequence>MGNPSIEAAIELEKKRANRKLRELDRGRSNNPVFGLFNRVARDNLSKEKERLERAKETFKALDLNKWVQSGFDRECKDLIRKRHLFASRGSCIWFCMLRQRESLTATEELMPSLVIFAVGLDGPVGLVMDLFCAREDQLGRQPTMDLAITKVAPTVKVV</sequence>
<organism evidence="2 3">
    <name type="scientific">Protea cynaroides</name>
    <dbReference type="NCBI Taxonomy" id="273540"/>
    <lineage>
        <taxon>Eukaryota</taxon>
        <taxon>Viridiplantae</taxon>
        <taxon>Streptophyta</taxon>
        <taxon>Embryophyta</taxon>
        <taxon>Tracheophyta</taxon>
        <taxon>Spermatophyta</taxon>
        <taxon>Magnoliopsida</taxon>
        <taxon>Proteales</taxon>
        <taxon>Proteaceae</taxon>
        <taxon>Protea</taxon>
    </lineage>
</organism>
<accession>A0A9Q0KEH7</accession>
<dbReference type="EMBL" id="JAMYWD010000006">
    <property type="protein sequence ID" value="KAJ4968874.1"/>
    <property type="molecule type" value="Genomic_DNA"/>
</dbReference>
<keyword evidence="1" id="KW-0175">Coiled coil</keyword>
<evidence type="ECO:0000313" key="3">
    <source>
        <dbReference type="Proteomes" id="UP001141806"/>
    </source>
</evidence>
<dbReference type="AlphaFoldDB" id="A0A9Q0KEH7"/>
<dbReference type="Proteomes" id="UP001141806">
    <property type="component" value="Unassembled WGS sequence"/>
</dbReference>
<keyword evidence="3" id="KW-1185">Reference proteome</keyword>
<reference evidence="2" key="1">
    <citation type="journal article" date="2023" name="Plant J.">
        <title>The genome of the king protea, Protea cynaroides.</title>
        <authorList>
            <person name="Chang J."/>
            <person name="Duong T.A."/>
            <person name="Schoeman C."/>
            <person name="Ma X."/>
            <person name="Roodt D."/>
            <person name="Barker N."/>
            <person name="Li Z."/>
            <person name="Van de Peer Y."/>
            <person name="Mizrachi E."/>
        </authorList>
    </citation>
    <scope>NUCLEOTIDE SEQUENCE</scope>
    <source>
        <tissue evidence="2">Young leaves</tissue>
    </source>
</reference>
<proteinExistence type="predicted"/>
<evidence type="ECO:0000256" key="1">
    <source>
        <dbReference type="SAM" id="Coils"/>
    </source>
</evidence>
<dbReference type="OrthoDB" id="2016505at2759"/>